<evidence type="ECO:0000313" key="2">
    <source>
        <dbReference type="Proteomes" id="UP000321062"/>
    </source>
</evidence>
<reference evidence="1 2" key="1">
    <citation type="journal article" date="2015" name="Int. J. Syst. Evol. Microbiol.">
        <title>Youhaiella tibetensis gen. nov., sp. nov., isolated from subsurface sediment.</title>
        <authorList>
            <person name="Wang Y.X."/>
            <person name="Huang F.Q."/>
            <person name="Nogi Y."/>
            <person name="Pang S.J."/>
            <person name="Wang P.K."/>
            <person name="Lv J."/>
        </authorList>
    </citation>
    <scope>NUCLEOTIDE SEQUENCE [LARGE SCALE GENOMIC DNA]</scope>
    <source>
        <strain evidence="2">fig4</strain>
    </source>
</reference>
<dbReference type="KEGG" id="yti:FNA67_14220"/>
<keyword evidence="1" id="KW-0966">Cell projection</keyword>
<protein>
    <submittedName>
        <fullName evidence="1">Flagellar biosynthesis regulator FlaF</fullName>
    </submittedName>
</protein>
<gene>
    <name evidence="1" type="primary">flaF</name>
    <name evidence="1" type="ORF">FNA67_14220</name>
</gene>
<dbReference type="NCBIfam" id="NF009435">
    <property type="entry name" value="PRK12794.1"/>
    <property type="match status" value="1"/>
</dbReference>
<name>A0A5B9DQA0_9HYPH</name>
<dbReference type="Pfam" id="PF07309">
    <property type="entry name" value="FlaF"/>
    <property type="match status" value="1"/>
</dbReference>
<dbReference type="AlphaFoldDB" id="A0A5B9DQA0"/>
<dbReference type="OrthoDB" id="8563081at2"/>
<dbReference type="InterPro" id="IPR010845">
    <property type="entry name" value="FlaF"/>
</dbReference>
<proteinExistence type="predicted"/>
<dbReference type="GO" id="GO:0044781">
    <property type="term" value="P:bacterial-type flagellum organization"/>
    <property type="evidence" value="ECO:0007669"/>
    <property type="project" value="InterPro"/>
</dbReference>
<accession>A0A5B9DQA0</accession>
<keyword evidence="1" id="KW-0282">Flagellum</keyword>
<evidence type="ECO:0000313" key="1">
    <source>
        <dbReference type="EMBL" id="QEE21266.1"/>
    </source>
</evidence>
<dbReference type="EMBL" id="CP041690">
    <property type="protein sequence ID" value="QEE21266.1"/>
    <property type="molecule type" value="Genomic_DNA"/>
</dbReference>
<keyword evidence="1" id="KW-0969">Cilium</keyword>
<sequence>MQHNGALAYQQTAKTVETPREREAALLVKAAMSLQRVRDDWENSYPQLSEALTFNRKIWTVFLSSVTRDDSPLPANLRQNIANLGIFVMNETREQLELPNQAKLGSLININRQLAAGLRGTTS</sequence>
<dbReference type="RefSeq" id="WP_049705786.1">
    <property type="nucleotide sequence ID" value="NZ_BMFM01000001.1"/>
</dbReference>
<organism evidence="1 2">
    <name type="scientific">Paradevosia tibetensis</name>
    <dbReference type="NCBI Taxonomy" id="1447062"/>
    <lineage>
        <taxon>Bacteria</taxon>
        <taxon>Pseudomonadati</taxon>
        <taxon>Pseudomonadota</taxon>
        <taxon>Alphaproteobacteria</taxon>
        <taxon>Hyphomicrobiales</taxon>
        <taxon>Devosiaceae</taxon>
        <taxon>Paradevosia</taxon>
    </lineage>
</organism>
<dbReference type="Proteomes" id="UP000321062">
    <property type="component" value="Chromosome"/>
</dbReference>
<keyword evidence="2" id="KW-1185">Reference proteome</keyword>